<comment type="caution">
    <text evidence="1">The sequence shown here is derived from an EMBL/GenBank/DDBJ whole genome shotgun (WGS) entry which is preliminary data.</text>
</comment>
<organism evidence="1">
    <name type="scientific">marine sediment metagenome</name>
    <dbReference type="NCBI Taxonomy" id="412755"/>
    <lineage>
        <taxon>unclassified sequences</taxon>
        <taxon>metagenomes</taxon>
        <taxon>ecological metagenomes</taxon>
    </lineage>
</organism>
<accession>A0A1B6NW36</accession>
<name>A0A1B6NW36_9ZZZZ</name>
<dbReference type="EMBL" id="AYSL01000470">
    <property type="protein sequence ID" value="KTF07558.1"/>
    <property type="molecule type" value="Genomic_DNA"/>
</dbReference>
<protein>
    <submittedName>
        <fullName evidence="1">Two-component sensor histidine kinase</fullName>
    </submittedName>
</protein>
<evidence type="ECO:0000313" key="1">
    <source>
        <dbReference type="EMBL" id="KTF07558.1"/>
    </source>
</evidence>
<reference evidence="1" key="1">
    <citation type="submission" date="2013-11" db="EMBL/GenBank/DDBJ databases">
        <title>Microbial diversity, functional groups and degradation webs in Northern and Southern Mediterranean and Red Sea marine crude oil polluted sites.</title>
        <authorList>
            <person name="Daffonchio D."/>
            <person name="Mapelli F."/>
            <person name="Ferrer M."/>
            <person name="Richter M."/>
            <person name="Cherif A."/>
            <person name="Malkawi H.I."/>
            <person name="Yakimov M.M."/>
            <person name="Abdel-Fattah Y.R."/>
            <person name="Blaghen M."/>
            <person name="Golyshin P.N."/>
            <person name="Kalogerakis N."/>
            <person name="Boon N."/>
            <person name="Magagnini M."/>
            <person name="Fava F."/>
        </authorList>
    </citation>
    <scope>NUCLEOTIDE SEQUENCE</scope>
</reference>
<sequence>MSFALKILVTANRSNDIREEAAEQQFSYLPKPLKPAALKRLLKQSLV</sequence>
<keyword evidence="1" id="KW-0808">Transferase</keyword>
<dbReference type="GO" id="GO:0016301">
    <property type="term" value="F:kinase activity"/>
    <property type="evidence" value="ECO:0007669"/>
    <property type="project" value="UniProtKB-KW"/>
</dbReference>
<dbReference type="AlphaFoldDB" id="A0A1B6NW36"/>
<proteinExistence type="predicted"/>
<gene>
    <name evidence="1" type="ORF">MGSAQ_000945</name>
</gene>
<keyword evidence="1" id="KW-0418">Kinase</keyword>